<dbReference type="AlphaFoldDB" id="A0AAD1S086"/>
<protein>
    <submittedName>
        <fullName evidence="2">Uncharacterized protein</fullName>
    </submittedName>
</protein>
<gene>
    <name evidence="2" type="ORF">PECUL_23A017058</name>
</gene>
<evidence type="ECO:0000313" key="2">
    <source>
        <dbReference type="EMBL" id="CAH2285223.1"/>
    </source>
</evidence>
<reference evidence="2" key="1">
    <citation type="submission" date="2022-03" db="EMBL/GenBank/DDBJ databases">
        <authorList>
            <person name="Alioto T."/>
            <person name="Alioto T."/>
            <person name="Gomez Garrido J."/>
        </authorList>
    </citation>
    <scope>NUCLEOTIDE SEQUENCE</scope>
</reference>
<keyword evidence="3" id="KW-1185">Reference proteome</keyword>
<organism evidence="2 3">
    <name type="scientific">Pelobates cultripes</name>
    <name type="common">Western spadefoot toad</name>
    <dbReference type="NCBI Taxonomy" id="61616"/>
    <lineage>
        <taxon>Eukaryota</taxon>
        <taxon>Metazoa</taxon>
        <taxon>Chordata</taxon>
        <taxon>Craniata</taxon>
        <taxon>Vertebrata</taxon>
        <taxon>Euteleostomi</taxon>
        <taxon>Amphibia</taxon>
        <taxon>Batrachia</taxon>
        <taxon>Anura</taxon>
        <taxon>Pelobatoidea</taxon>
        <taxon>Pelobatidae</taxon>
        <taxon>Pelobates</taxon>
    </lineage>
</organism>
<evidence type="ECO:0000256" key="1">
    <source>
        <dbReference type="SAM" id="MobiDB-lite"/>
    </source>
</evidence>
<evidence type="ECO:0000313" key="3">
    <source>
        <dbReference type="Proteomes" id="UP001295444"/>
    </source>
</evidence>
<proteinExistence type="predicted"/>
<dbReference type="Proteomes" id="UP001295444">
    <property type="component" value="Chromosome 04"/>
</dbReference>
<accession>A0AAD1S086</accession>
<sequence>MPFFQPPKTGKARRKIKAYYQPTLRSLETLLGDYREYCDTRAEGENIAATAETPITMKRRTQKGQQNSPAEQRDVGEML</sequence>
<dbReference type="EMBL" id="OW240915">
    <property type="protein sequence ID" value="CAH2285223.1"/>
    <property type="molecule type" value="Genomic_DNA"/>
</dbReference>
<name>A0AAD1S086_PELCU</name>
<feature type="region of interest" description="Disordered" evidence="1">
    <location>
        <begin position="48"/>
        <end position="79"/>
    </location>
</feature>